<comment type="caution">
    <text evidence="4">The sequence shown here is derived from an EMBL/GenBank/DDBJ whole genome shotgun (WGS) entry which is preliminary data.</text>
</comment>
<name>A0A9D2BZC5_9FIRM</name>
<dbReference type="Pfam" id="PF17482">
    <property type="entry name" value="Phage_sheath_1C"/>
    <property type="match status" value="1"/>
</dbReference>
<evidence type="ECO:0000256" key="1">
    <source>
        <dbReference type="ARBA" id="ARBA00008005"/>
    </source>
</evidence>
<dbReference type="Pfam" id="PF04984">
    <property type="entry name" value="Phage_sheath_1"/>
    <property type="match status" value="1"/>
</dbReference>
<protein>
    <submittedName>
        <fullName evidence="4">Phage tail sheath subtilisin-like domain-containing protein</fullName>
    </submittedName>
</protein>
<organism evidence="4 5">
    <name type="scientific">Candidatus Flavonifractor merdigallinarum</name>
    <dbReference type="NCBI Taxonomy" id="2838589"/>
    <lineage>
        <taxon>Bacteria</taxon>
        <taxon>Bacillati</taxon>
        <taxon>Bacillota</taxon>
        <taxon>Clostridia</taxon>
        <taxon>Eubacteriales</taxon>
        <taxon>Oscillospiraceae</taxon>
        <taxon>Flavonifractor</taxon>
    </lineage>
</organism>
<feature type="domain" description="Tail sheath protein subtilisin-like" evidence="2">
    <location>
        <begin position="89"/>
        <end position="236"/>
    </location>
</feature>
<dbReference type="AlphaFoldDB" id="A0A9D2BZC5"/>
<dbReference type="Gene3D" id="3.40.50.11790">
    <property type="match status" value="1"/>
</dbReference>
<dbReference type="EMBL" id="DXDX01000135">
    <property type="protein sequence ID" value="HIY21678.1"/>
    <property type="molecule type" value="Genomic_DNA"/>
</dbReference>
<evidence type="ECO:0000313" key="4">
    <source>
        <dbReference type="EMBL" id="HIY21678.1"/>
    </source>
</evidence>
<dbReference type="Gene3D" id="3.30.1370.220">
    <property type="match status" value="1"/>
</dbReference>
<gene>
    <name evidence="4" type="ORF">H9841_07260</name>
</gene>
<reference evidence="4" key="2">
    <citation type="submission" date="2021-04" db="EMBL/GenBank/DDBJ databases">
        <authorList>
            <person name="Gilroy R."/>
        </authorList>
    </citation>
    <scope>NUCLEOTIDE SEQUENCE</scope>
    <source>
        <strain evidence="4">ChiBcec16_6824</strain>
    </source>
</reference>
<reference evidence="4" key="1">
    <citation type="journal article" date="2021" name="PeerJ">
        <title>Extensive microbial diversity within the chicken gut microbiome revealed by metagenomics and culture.</title>
        <authorList>
            <person name="Gilroy R."/>
            <person name="Ravi A."/>
            <person name="Getino M."/>
            <person name="Pursley I."/>
            <person name="Horton D.L."/>
            <person name="Alikhan N.F."/>
            <person name="Baker D."/>
            <person name="Gharbi K."/>
            <person name="Hall N."/>
            <person name="Watson M."/>
            <person name="Adriaenssens E.M."/>
            <person name="Foster-Nyarko E."/>
            <person name="Jarju S."/>
            <person name="Secka A."/>
            <person name="Antonio M."/>
            <person name="Oren A."/>
            <person name="Chaudhuri R.R."/>
            <person name="La Ragione R."/>
            <person name="Hildebrand F."/>
            <person name="Pallen M.J."/>
        </authorList>
    </citation>
    <scope>NUCLEOTIDE SEQUENCE</scope>
    <source>
        <strain evidence="4">ChiBcec16_6824</strain>
    </source>
</reference>
<evidence type="ECO:0000313" key="5">
    <source>
        <dbReference type="Proteomes" id="UP000823868"/>
    </source>
</evidence>
<sequence length="343" mass="36127">MTVHERPGVYSSYDASAVVSASGGSATVGLAAVTTKGEDDTLYKWSRYEEAEAVFGSGDPLSVLVRLLFQNGAGAVYAVPVREETGYDNAFALLAGEEGVSLITCDSTDATVHQALRDSVNSASQARRERIAVVEGAAGENTQALTERAQALNAERLVLVGPTAVGEQSGLLAAAVAGAIAKESDPAVPLGGAPLTGLEGLSQKYGDSEIDVLVKGGVTPVEEMGGIVSVVRGITTRTKTGEASDLTWRELTTIRIVDDVIPTIRNALRSRFRRAKNTEQSRGAIRSQVVLELENKLSREIITGYGEVTAQADSENPTVCVVEFPFTVAHGLNQIWVSAHITV</sequence>
<dbReference type="InterPro" id="IPR035089">
    <property type="entry name" value="Phage_sheath_subtilisin"/>
</dbReference>
<comment type="similarity">
    <text evidence="1">Belongs to the myoviridae tail sheath protein family.</text>
</comment>
<feature type="domain" description="Tail sheath protein C-terminal" evidence="3">
    <location>
        <begin position="245"/>
        <end position="342"/>
    </location>
</feature>
<evidence type="ECO:0000259" key="2">
    <source>
        <dbReference type="Pfam" id="PF04984"/>
    </source>
</evidence>
<proteinExistence type="inferred from homology"/>
<dbReference type="Proteomes" id="UP000823868">
    <property type="component" value="Unassembled WGS sequence"/>
</dbReference>
<dbReference type="InterPro" id="IPR020287">
    <property type="entry name" value="Tail_sheath_C"/>
</dbReference>
<accession>A0A9D2BZC5</accession>
<evidence type="ECO:0000259" key="3">
    <source>
        <dbReference type="Pfam" id="PF17482"/>
    </source>
</evidence>